<evidence type="ECO:0000256" key="1">
    <source>
        <dbReference type="SAM" id="MobiDB-lite"/>
    </source>
</evidence>
<feature type="domain" description="HAT C-terminal dimerisation" evidence="2">
    <location>
        <begin position="470"/>
        <end position="531"/>
    </location>
</feature>
<comment type="caution">
    <text evidence="3">The sequence shown here is derived from an EMBL/GenBank/DDBJ whole genome shotgun (WGS) entry which is preliminary data.</text>
</comment>
<dbReference type="SUPFAM" id="SSF53098">
    <property type="entry name" value="Ribonuclease H-like"/>
    <property type="match status" value="1"/>
</dbReference>
<evidence type="ECO:0000313" key="4">
    <source>
        <dbReference type="EMBL" id="CAF4260670.1"/>
    </source>
</evidence>
<proteinExistence type="predicted"/>
<dbReference type="Proteomes" id="UP000681722">
    <property type="component" value="Unassembled WGS sequence"/>
</dbReference>
<dbReference type="EMBL" id="CAJNOQ010016006">
    <property type="protein sequence ID" value="CAF1372757.1"/>
    <property type="molecule type" value="Genomic_DNA"/>
</dbReference>
<dbReference type="GO" id="GO:0005634">
    <property type="term" value="C:nucleus"/>
    <property type="evidence" value="ECO:0007669"/>
    <property type="project" value="TreeGrafter"/>
</dbReference>
<dbReference type="PANTHER" id="PTHR46169:SF17">
    <property type="entry name" value="HAT C-TERMINAL DIMERISATION DOMAIN-CONTAINING PROTEIN"/>
    <property type="match status" value="1"/>
</dbReference>
<reference evidence="3" key="1">
    <citation type="submission" date="2021-02" db="EMBL/GenBank/DDBJ databases">
        <authorList>
            <person name="Nowell W R."/>
        </authorList>
    </citation>
    <scope>NUCLEOTIDE SEQUENCE</scope>
</reference>
<organism evidence="3 5">
    <name type="scientific">Didymodactylos carnosus</name>
    <dbReference type="NCBI Taxonomy" id="1234261"/>
    <lineage>
        <taxon>Eukaryota</taxon>
        <taxon>Metazoa</taxon>
        <taxon>Spiralia</taxon>
        <taxon>Gnathifera</taxon>
        <taxon>Rotifera</taxon>
        <taxon>Eurotatoria</taxon>
        <taxon>Bdelloidea</taxon>
        <taxon>Philodinida</taxon>
        <taxon>Philodinidae</taxon>
        <taxon>Didymodactylos</taxon>
    </lineage>
</organism>
<dbReference type="InterPro" id="IPR008906">
    <property type="entry name" value="HATC_C_dom"/>
</dbReference>
<dbReference type="Proteomes" id="UP000663829">
    <property type="component" value="Unassembled WGS sequence"/>
</dbReference>
<dbReference type="Pfam" id="PF05699">
    <property type="entry name" value="Dimer_Tnp_hAT"/>
    <property type="match status" value="1"/>
</dbReference>
<dbReference type="GO" id="GO:0046983">
    <property type="term" value="F:protein dimerization activity"/>
    <property type="evidence" value="ECO:0007669"/>
    <property type="project" value="InterPro"/>
</dbReference>
<dbReference type="PANTHER" id="PTHR46169">
    <property type="entry name" value="DNA REPLICATION-RELATED ELEMENT FACTOR, ISOFORM A"/>
    <property type="match status" value="1"/>
</dbReference>
<feature type="compositionally biased region" description="Basic residues" evidence="1">
    <location>
        <begin position="427"/>
        <end position="437"/>
    </location>
</feature>
<keyword evidence="5" id="KW-1185">Reference proteome</keyword>
<dbReference type="GO" id="GO:0006357">
    <property type="term" value="P:regulation of transcription by RNA polymerase II"/>
    <property type="evidence" value="ECO:0007669"/>
    <property type="project" value="TreeGrafter"/>
</dbReference>
<evidence type="ECO:0000313" key="5">
    <source>
        <dbReference type="Proteomes" id="UP000663829"/>
    </source>
</evidence>
<dbReference type="EMBL" id="CAJOBC010076616">
    <property type="protein sequence ID" value="CAF4260670.1"/>
    <property type="molecule type" value="Genomic_DNA"/>
</dbReference>
<feature type="region of interest" description="Disordered" evidence="1">
    <location>
        <begin position="418"/>
        <end position="437"/>
    </location>
</feature>
<dbReference type="InterPro" id="IPR012337">
    <property type="entry name" value="RNaseH-like_sf"/>
</dbReference>
<dbReference type="AlphaFoldDB" id="A0A815J0L5"/>
<sequence>KLDNGLFQTCNKPETATATWRNSFQRIQDDQQKIIPFVQCIKSKSILSYDAQKTGSNSHKLHVETCKDAGHSQSHRIIASDILPDRTTIARRVNSLAGEKRLEFIEMLKVDLKNAKLFGITCDYWKNKYSCESYLTINMHYGENGQIQNVMLKTMLFTASKTGENTWNAILATLNSYGIDSDKCHIIFITDNGANLVKAFKREAHLRYVCHCINLTVQQAIESVPVTEMQTSWMISNYWGLRLEESKTPEIHQLQNECRTLVTHTRWNSTYEMFESVWPNFREVEDILLNRNEEHFLDNIDHTLAKEVADLLSTFKIGSEVLSADDTPTLHLVLPFFKKFKQCCVTRNSEKLSTTKLKGILLQKLDEKIWLSGIHYICSFLHPETKSLSSFTQSERNAVVASVRKMIKTLGIDQEALSAPTTATTPTHKRNPNKRAKRDKLNVDDILREFGSKDASSTHDEDDEPYDGINEYIKTKFIYPKGGNILTWWKDRSIIYKQLSRLALSLLAIPASSATAERIFSETGRILEPRRQL</sequence>
<gene>
    <name evidence="3" type="ORF">GPM918_LOCUS31938</name>
    <name evidence="4" type="ORF">SRO942_LOCUS32593</name>
</gene>
<accession>A0A815J0L5</accession>
<evidence type="ECO:0000259" key="2">
    <source>
        <dbReference type="Pfam" id="PF05699"/>
    </source>
</evidence>
<evidence type="ECO:0000313" key="3">
    <source>
        <dbReference type="EMBL" id="CAF1372757.1"/>
    </source>
</evidence>
<protein>
    <recommendedName>
        <fullName evidence="2">HAT C-terminal dimerisation domain-containing protein</fullName>
    </recommendedName>
</protein>
<feature type="non-terminal residue" evidence="3">
    <location>
        <position position="1"/>
    </location>
</feature>
<dbReference type="InterPro" id="IPR052717">
    <property type="entry name" value="Vacuolar_transposase_reg"/>
</dbReference>
<name>A0A815J0L5_9BILA</name>
<dbReference type="OrthoDB" id="10047691at2759"/>